<dbReference type="RefSeq" id="WP_392393453.1">
    <property type="nucleotide sequence ID" value="NZ_JAURTK010000002.1"/>
</dbReference>
<organism evidence="2 3">
    <name type="scientific">Paraburkholderia caledonica</name>
    <dbReference type="NCBI Taxonomy" id="134536"/>
    <lineage>
        <taxon>Bacteria</taxon>
        <taxon>Pseudomonadati</taxon>
        <taxon>Pseudomonadota</taxon>
        <taxon>Betaproteobacteria</taxon>
        <taxon>Burkholderiales</taxon>
        <taxon>Burkholderiaceae</taxon>
        <taxon>Paraburkholderia</taxon>
    </lineage>
</organism>
<name>A0AB73IAA9_9BURK</name>
<dbReference type="InterPro" id="IPR017853">
    <property type="entry name" value="GH"/>
</dbReference>
<dbReference type="CDD" id="cd10922">
    <property type="entry name" value="CE4_PelA_like_C"/>
    <property type="match status" value="1"/>
</dbReference>
<dbReference type="EMBL" id="JAURTK010000002">
    <property type="protein sequence ID" value="MDP9646933.1"/>
    <property type="molecule type" value="Genomic_DNA"/>
</dbReference>
<dbReference type="PANTHER" id="PTHR35882:SF2">
    <property type="entry name" value="PELA"/>
    <property type="match status" value="1"/>
</dbReference>
<dbReference type="SUPFAM" id="SSF51445">
    <property type="entry name" value="(Trans)glycosidases"/>
    <property type="match status" value="1"/>
</dbReference>
<dbReference type="PANTHER" id="PTHR35882">
    <property type="entry name" value="PELA"/>
    <property type="match status" value="1"/>
</dbReference>
<gene>
    <name evidence="2" type="ORF">J2793_002366</name>
</gene>
<evidence type="ECO:0008006" key="4">
    <source>
        <dbReference type="Google" id="ProtNLM"/>
    </source>
</evidence>
<feature type="region of interest" description="Disordered" evidence="1">
    <location>
        <begin position="1"/>
        <end position="26"/>
    </location>
</feature>
<dbReference type="InterPro" id="IPR013785">
    <property type="entry name" value="Aldolase_TIM"/>
</dbReference>
<dbReference type="PIRSF" id="PIRSF029570">
    <property type="entry name" value="UCP029570"/>
    <property type="match status" value="1"/>
</dbReference>
<dbReference type="InterPro" id="IPR016925">
    <property type="entry name" value="UCP029570"/>
</dbReference>
<evidence type="ECO:0000313" key="2">
    <source>
        <dbReference type="EMBL" id="MDP9646933.1"/>
    </source>
</evidence>
<dbReference type="Gene3D" id="3.20.20.70">
    <property type="entry name" value="Aldolase class I"/>
    <property type="match status" value="1"/>
</dbReference>
<evidence type="ECO:0000313" key="3">
    <source>
        <dbReference type="Proteomes" id="UP001229486"/>
    </source>
</evidence>
<comment type="caution">
    <text evidence="2">The sequence shown here is derived from an EMBL/GenBank/DDBJ whole genome shotgun (WGS) entry which is preliminary data.</text>
</comment>
<dbReference type="Proteomes" id="UP001229486">
    <property type="component" value="Unassembled WGS sequence"/>
</dbReference>
<evidence type="ECO:0000256" key="1">
    <source>
        <dbReference type="SAM" id="MobiDB-lite"/>
    </source>
</evidence>
<dbReference type="AlphaFoldDB" id="A0AB73IAA9"/>
<protein>
    <recommendedName>
        <fullName evidence="4">Sugar ABC transporter</fullName>
    </recommendedName>
</protein>
<accession>A0AB73IAA9</accession>
<proteinExistence type="predicted"/>
<reference evidence="2" key="1">
    <citation type="submission" date="2023-07" db="EMBL/GenBank/DDBJ databases">
        <title>Sorghum-associated microbial communities from plants grown in Nebraska, USA.</title>
        <authorList>
            <person name="Schachtman D."/>
        </authorList>
    </citation>
    <scope>NUCLEOTIDE SEQUENCE</scope>
    <source>
        <strain evidence="2">DS1061</strain>
    </source>
</reference>
<sequence length="981" mass="104327">MPLGIQTIGGARRALRNGPGGETMPARLKRGRAQPRLMRVSECAVLAALAIVYGSANAQSTAPQSRSTTLPTAPLAQTEARTAQAGASTSVNLAFFGGANVPVDLLQAFDAVVVDPSHGFDPSANPLRHTVWLARTGADAAASTPSAFVASVIEPLWQRGYRGFLLDTPQALASIDAIRAAHPDARIVIGSDDALKLAAPHAKALYAVVGPSLVSGASASGAGQIVVSADDRAARVAAAQAFMRQTGVPVVSIEYCAADDRACARRTAAQVVATGVTPYVTDVARDVVGIGAIEVLPRKVLVVQDTGEDLLLDETPGVRDLAMPLNYLGYDVEYANVNDTLPDDITPDRYAGVVAWLQGSGTQDSAVWRRWVDARIAAHVPVAFLGQFGFDAAEDEGRALDLQAVPGPFSDKVDVVSRDPMIGFEIDPKLGPRDLTGVQVGAASRPLLRVKSGQATLDPVAITPWGGFAMSPYTVVSLNGIDQERWAIQPISFLTATLRLQQMPSPSVTTENGRRLFMSHVDGDGFASRAEFPGADYSGEALYQQIFTRYKVPMTLSVIEGEVGPTGLYPKISPRLEEIARKMFALPYVAIGTHTYSHPFDWGSVDAKTGERVDRGGGDTAFSLNIPNYTFDIDREVTGSIDYINTRLAPPGKKTTILQWPGNCKPPAVVVRKVYAAGVANVNGGDTVITKSASSWTNIAPIGVDKGPGAYQVYAPNQDENVYTNDWLGPFYGFTRVLETFDMTDKPLRFKPIDLYYHMYSGTKVASLRALDQIFTAVLKQAVLPVQMTDYTQKVLDWRSFAVARAVRGDVDADAGAGAGADGGKRADGDWIVRGNGDVRELHWPLSTAPDLRASAGVTGYSAGPDGTYIHIADGAARVSFNGADARDSASGALSKAAALPYIAEANGFVRNFRRGANGMSFEFGGYYQPFVRLAQAGSCSVNVAGRPVAVHRDAAGLRFDTPASAGLEVNYQPVEISCER</sequence>